<dbReference type="Proteomes" id="UP000030101">
    <property type="component" value="Unassembled WGS sequence"/>
</dbReference>
<dbReference type="RefSeq" id="WP_036791257.1">
    <property type="nucleotide sequence ID" value="NZ_JQZV01000013.1"/>
</dbReference>
<name>A0ABR4XJB1_9PORP</name>
<comment type="caution">
    <text evidence="9">The sequence shown here is derived from an EMBL/GenBank/DDBJ whole genome shotgun (WGS) entry which is preliminary data.</text>
</comment>
<feature type="binding site" evidence="7">
    <location>
        <position position="43"/>
    </location>
    <ligand>
        <name>a divalent metal cation</name>
        <dbReference type="ChEBI" id="CHEBI:60240"/>
    </ligand>
</feature>
<keyword evidence="6 7" id="KW-0378">Hydrolase</keyword>
<evidence type="ECO:0000313" key="9">
    <source>
        <dbReference type="EMBL" id="KGN91780.1"/>
    </source>
</evidence>
<evidence type="ECO:0000256" key="1">
    <source>
        <dbReference type="ARBA" id="ARBA00000815"/>
    </source>
</evidence>
<sequence>MQKRPCILISNDDGVFAKGLMELIIALKDLGDIVVVAPDGPRSGYSSAITSSVPIHYSCVRRDPGITIYSCSGTPADCVKLALNVILPERPNMVVAGINHGGNQSICVNYSGTLGAAIEGTIFDIPSFAVSLIEGTQDSDYLQSCRYARAVARRLLKDGLPKGTYLNLNVPNVPIVRGMRLCSQADGKFYDEYVKQTTPMGKEVYWMAGALMSHEPHNLGCDLSVAEKGFATLVPCKIDVTDYEAMRELKHWEI</sequence>
<dbReference type="EC" id="3.1.3.5" evidence="7"/>
<keyword evidence="5 7" id="KW-0547">Nucleotide-binding</keyword>
<dbReference type="EMBL" id="JQZV01000013">
    <property type="protein sequence ID" value="KGN91780.1"/>
    <property type="molecule type" value="Genomic_DNA"/>
</dbReference>
<comment type="catalytic activity">
    <reaction evidence="1 7">
        <text>a ribonucleoside 5'-phosphate + H2O = a ribonucleoside + phosphate</text>
        <dbReference type="Rhea" id="RHEA:12484"/>
        <dbReference type="ChEBI" id="CHEBI:15377"/>
        <dbReference type="ChEBI" id="CHEBI:18254"/>
        <dbReference type="ChEBI" id="CHEBI:43474"/>
        <dbReference type="ChEBI" id="CHEBI:58043"/>
        <dbReference type="EC" id="3.1.3.5"/>
    </reaction>
</comment>
<dbReference type="InterPro" id="IPR030048">
    <property type="entry name" value="SurE"/>
</dbReference>
<evidence type="ECO:0000256" key="2">
    <source>
        <dbReference type="ARBA" id="ARBA00011062"/>
    </source>
</evidence>
<feature type="binding site" evidence="7">
    <location>
        <position position="12"/>
    </location>
    <ligand>
        <name>a divalent metal cation</name>
        <dbReference type="ChEBI" id="CHEBI:60240"/>
    </ligand>
</feature>
<dbReference type="SUPFAM" id="SSF64167">
    <property type="entry name" value="SurE-like"/>
    <property type="match status" value="1"/>
</dbReference>
<dbReference type="NCBIfam" id="NF001492">
    <property type="entry name" value="PRK00346.2-2"/>
    <property type="match status" value="1"/>
</dbReference>
<dbReference type="InterPro" id="IPR036523">
    <property type="entry name" value="SurE-like_sf"/>
</dbReference>
<feature type="binding site" evidence="7">
    <location>
        <position position="99"/>
    </location>
    <ligand>
        <name>a divalent metal cation</name>
        <dbReference type="ChEBI" id="CHEBI:60240"/>
    </ligand>
</feature>
<dbReference type="PANTHER" id="PTHR30457:SF12">
    <property type="entry name" value="5'_3'-NUCLEOTIDASE SURE"/>
    <property type="match status" value="1"/>
</dbReference>
<feature type="domain" description="Survival protein SurE-like phosphatase/nucleotidase" evidence="8">
    <location>
        <begin position="7"/>
        <end position="187"/>
    </location>
</feature>
<dbReference type="Pfam" id="PF01975">
    <property type="entry name" value="SurE"/>
    <property type="match status" value="1"/>
</dbReference>
<comment type="subcellular location">
    <subcellularLocation>
        <location evidence="7">Cytoplasm</location>
    </subcellularLocation>
</comment>
<evidence type="ECO:0000256" key="4">
    <source>
        <dbReference type="ARBA" id="ARBA00022723"/>
    </source>
</evidence>
<keyword evidence="4 7" id="KW-0479">Metal-binding</keyword>
<evidence type="ECO:0000256" key="6">
    <source>
        <dbReference type="ARBA" id="ARBA00022801"/>
    </source>
</evidence>
<dbReference type="PANTHER" id="PTHR30457">
    <property type="entry name" value="5'-NUCLEOTIDASE SURE"/>
    <property type="match status" value="1"/>
</dbReference>
<dbReference type="NCBIfam" id="TIGR00087">
    <property type="entry name" value="surE"/>
    <property type="match status" value="1"/>
</dbReference>
<organism evidence="9 10">
    <name type="scientific">Porphyromonas canoris</name>
    <dbReference type="NCBI Taxonomy" id="36875"/>
    <lineage>
        <taxon>Bacteria</taxon>
        <taxon>Pseudomonadati</taxon>
        <taxon>Bacteroidota</taxon>
        <taxon>Bacteroidia</taxon>
        <taxon>Bacteroidales</taxon>
        <taxon>Porphyromonadaceae</taxon>
        <taxon>Porphyromonas</taxon>
    </lineage>
</organism>
<protein>
    <recommendedName>
        <fullName evidence="7">5'-nucleotidase SurE</fullName>
        <ecNumber evidence="7">3.1.3.5</ecNumber>
    </recommendedName>
    <alternativeName>
        <fullName evidence="7">Nucleoside 5'-monophosphate phosphohydrolase</fullName>
    </alternativeName>
</protein>
<evidence type="ECO:0000256" key="7">
    <source>
        <dbReference type="HAMAP-Rule" id="MF_00060"/>
    </source>
</evidence>
<dbReference type="InterPro" id="IPR002828">
    <property type="entry name" value="SurE-like_Pase/nucleotidase"/>
</dbReference>
<gene>
    <name evidence="7" type="primary">surE</name>
    <name evidence="9" type="ORF">HQ43_06725</name>
</gene>
<proteinExistence type="inferred from homology"/>
<comment type="function">
    <text evidence="7">Nucleotidase that shows phosphatase activity on nucleoside 5'-monophosphates.</text>
</comment>
<evidence type="ECO:0000256" key="3">
    <source>
        <dbReference type="ARBA" id="ARBA00022490"/>
    </source>
</evidence>
<reference evidence="9 10" key="1">
    <citation type="submission" date="2014-08" db="EMBL/GenBank/DDBJ databases">
        <title>Porphyromonas canoris strain:OH2762 Genome sequencing.</title>
        <authorList>
            <person name="Wallis C."/>
            <person name="Deusch O."/>
            <person name="O'Flynn C."/>
            <person name="Davis I."/>
            <person name="Jospin G."/>
            <person name="Darling A.E."/>
            <person name="Coil D.A."/>
            <person name="Alexiev A."/>
            <person name="Horsfall A."/>
            <person name="Kirkwood N."/>
            <person name="Harris S."/>
            <person name="Eisen J.A."/>
        </authorList>
    </citation>
    <scope>NUCLEOTIDE SEQUENCE [LARGE SCALE GENOMIC DNA]</scope>
    <source>
        <strain evidence="10">COT-108 OH2762</strain>
    </source>
</reference>
<dbReference type="Gene3D" id="3.40.1210.10">
    <property type="entry name" value="Survival protein SurE-like phosphatase/nucleotidase"/>
    <property type="match status" value="1"/>
</dbReference>
<feature type="binding site" evidence="7">
    <location>
        <position position="13"/>
    </location>
    <ligand>
        <name>a divalent metal cation</name>
        <dbReference type="ChEBI" id="CHEBI:60240"/>
    </ligand>
</feature>
<comment type="similarity">
    <text evidence="2 7">Belongs to the SurE nucleotidase family.</text>
</comment>
<dbReference type="HAMAP" id="MF_00060">
    <property type="entry name" value="SurE"/>
    <property type="match status" value="1"/>
</dbReference>
<evidence type="ECO:0000256" key="5">
    <source>
        <dbReference type="ARBA" id="ARBA00022741"/>
    </source>
</evidence>
<comment type="cofactor">
    <cofactor evidence="7">
        <name>a divalent metal cation</name>
        <dbReference type="ChEBI" id="CHEBI:60240"/>
    </cofactor>
    <text evidence="7">Binds 1 divalent metal cation per subunit.</text>
</comment>
<keyword evidence="3 7" id="KW-0963">Cytoplasm</keyword>
<keyword evidence="10" id="KW-1185">Reference proteome</keyword>
<evidence type="ECO:0000313" key="10">
    <source>
        <dbReference type="Proteomes" id="UP000030101"/>
    </source>
</evidence>
<evidence type="ECO:0000259" key="8">
    <source>
        <dbReference type="Pfam" id="PF01975"/>
    </source>
</evidence>
<accession>A0ABR4XJB1</accession>